<dbReference type="PANTHER" id="PTHR43459">
    <property type="entry name" value="ENOYL-COA HYDRATASE"/>
    <property type="match status" value="1"/>
</dbReference>
<dbReference type="GO" id="GO:0004300">
    <property type="term" value="F:enoyl-CoA hydratase activity"/>
    <property type="evidence" value="ECO:0007669"/>
    <property type="project" value="UniProtKB-EC"/>
</dbReference>
<dbReference type="EMBL" id="JFYZ01000001">
    <property type="protein sequence ID" value="EZP84516.1"/>
    <property type="molecule type" value="Genomic_DNA"/>
</dbReference>
<dbReference type="SUPFAM" id="SSF52096">
    <property type="entry name" value="ClpP/crotonase"/>
    <property type="match status" value="1"/>
</dbReference>
<name>A0A031K3H9_9SPHN</name>
<dbReference type="RefSeq" id="WP_008832641.1">
    <property type="nucleotide sequence ID" value="NZ_JFYZ01000001.1"/>
</dbReference>
<dbReference type="Gene3D" id="1.10.12.10">
    <property type="entry name" value="Lyase 2-enoyl-coa Hydratase, Chain A, domain 2"/>
    <property type="match status" value="1"/>
</dbReference>
<dbReference type="InterPro" id="IPR029045">
    <property type="entry name" value="ClpP/crotonase-like_dom_sf"/>
</dbReference>
<reference evidence="2 3" key="1">
    <citation type="submission" date="2014-03" db="EMBL/GenBank/DDBJ databases">
        <title>Whole genome sequence of Novosphingobium resinovorum KF1.</title>
        <authorList>
            <person name="Gan H.M."/>
            <person name="Gan H.Y."/>
            <person name="Chew T.H."/>
            <person name="Savka M.A."/>
        </authorList>
    </citation>
    <scope>NUCLEOTIDE SEQUENCE [LARGE SCALE GENOMIC DNA]</scope>
    <source>
        <strain evidence="2 3">KF1</strain>
    </source>
</reference>
<dbReference type="EC" id="4.2.1.17" evidence="2"/>
<dbReference type="Proteomes" id="UP000024329">
    <property type="component" value="Unassembled WGS sequence"/>
</dbReference>
<gene>
    <name evidence="2" type="ORF">BV97_00271</name>
</gene>
<evidence type="ECO:0000256" key="1">
    <source>
        <dbReference type="ARBA" id="ARBA00005254"/>
    </source>
</evidence>
<dbReference type="CDD" id="cd06558">
    <property type="entry name" value="crotonase-like"/>
    <property type="match status" value="1"/>
</dbReference>
<evidence type="ECO:0000313" key="2">
    <source>
        <dbReference type="EMBL" id="EZP84516.1"/>
    </source>
</evidence>
<dbReference type="eggNOG" id="COG1024">
    <property type="taxonomic scope" value="Bacteria"/>
</dbReference>
<dbReference type="Gene3D" id="3.90.226.10">
    <property type="entry name" value="2-enoyl-CoA Hydratase, Chain A, domain 1"/>
    <property type="match status" value="1"/>
</dbReference>
<accession>A0A031K3H9</accession>
<dbReference type="STRING" id="158500.BES08_01425"/>
<dbReference type="InterPro" id="IPR014748">
    <property type="entry name" value="Enoyl-CoA_hydra_C"/>
</dbReference>
<sequence>MSYEHILYSLEDGVARISLNDPKTMNGVTEAMGLEMVHALDVAARDARAVLLTGEGKAFCSGANLAAAQDMLADPMRDIGGQLDRAFNPVIMQIKTMEQPVVTAIRGPAAGFGAGLAAAGDVVLMAEGSYFFCAFCHVGLVPDGGATYLLAQAVGRLRAMQMMLLGEKVDARTALDWGLATKVVPEEDLDAEAMKLARRLATGPRSLGLIKRMAWDALDSSLETALQAERRGQREAGRTEDFLEGVNAFLEKRKPAFKGR</sequence>
<keyword evidence="2" id="KW-0456">Lyase</keyword>
<dbReference type="Pfam" id="PF00378">
    <property type="entry name" value="ECH_1"/>
    <property type="match status" value="1"/>
</dbReference>
<proteinExistence type="inferred from homology"/>
<dbReference type="PATRIC" id="fig|158500.4.peg.279"/>
<comment type="similarity">
    <text evidence="1">Belongs to the enoyl-CoA hydratase/isomerase family.</text>
</comment>
<comment type="caution">
    <text evidence="2">The sequence shown here is derived from an EMBL/GenBank/DDBJ whole genome shotgun (WGS) entry which is preliminary data.</text>
</comment>
<dbReference type="AlphaFoldDB" id="A0A031K3H9"/>
<protein>
    <submittedName>
        <fullName evidence="2">Enoyl-CoA hydratase</fullName>
        <ecNumber evidence="2">4.2.1.17</ecNumber>
    </submittedName>
</protein>
<dbReference type="InterPro" id="IPR001753">
    <property type="entry name" value="Enoyl-CoA_hydra/iso"/>
</dbReference>
<evidence type="ECO:0000313" key="3">
    <source>
        <dbReference type="Proteomes" id="UP000024329"/>
    </source>
</evidence>
<organism evidence="2 3">
    <name type="scientific">Novosphingobium resinovorum</name>
    <dbReference type="NCBI Taxonomy" id="158500"/>
    <lineage>
        <taxon>Bacteria</taxon>
        <taxon>Pseudomonadati</taxon>
        <taxon>Pseudomonadota</taxon>
        <taxon>Alphaproteobacteria</taxon>
        <taxon>Sphingomonadales</taxon>
        <taxon>Sphingomonadaceae</taxon>
        <taxon>Novosphingobium</taxon>
    </lineage>
</organism>
<dbReference type="PANTHER" id="PTHR43459:SF1">
    <property type="entry name" value="EG:BACN32G11.4 PROTEIN"/>
    <property type="match status" value="1"/>
</dbReference>